<evidence type="ECO:0000313" key="1">
    <source>
        <dbReference type="EMBL" id="RYJ44480.1"/>
    </source>
</evidence>
<proteinExistence type="predicted"/>
<keyword evidence="2" id="KW-1185">Reference proteome</keyword>
<name>A0A444WF54_9FLAO</name>
<dbReference type="OrthoDB" id="1341678at2"/>
<sequence>MGVLLLLILNIKEIKMKKCILIAFILIFQFVTAQEKPINEDLKKEYDLMLVSDSYKDFEKAAENYVNKIYFLKTFNEICYESLFLKVLKEEIKLTSFKDYEEAEKEYFILKEKYSVMKELNSGFYLALKDSNLSDLANIIAPFSMPETDSCHCEITYNKSLSMLAFQYENVLKNKEKSVVSTWIAYSKQKLTNKRAYEACKLGCELR</sequence>
<dbReference type="EMBL" id="JUIW01000003">
    <property type="protein sequence ID" value="RYJ44480.1"/>
    <property type="molecule type" value="Genomic_DNA"/>
</dbReference>
<organism evidence="1 2">
    <name type="scientific">Flavobacterium beibuense</name>
    <dbReference type="NCBI Taxonomy" id="657326"/>
    <lineage>
        <taxon>Bacteria</taxon>
        <taxon>Pseudomonadati</taxon>
        <taxon>Bacteroidota</taxon>
        <taxon>Flavobacteriia</taxon>
        <taxon>Flavobacteriales</taxon>
        <taxon>Flavobacteriaceae</taxon>
        <taxon>Flavobacterium</taxon>
    </lineage>
</organism>
<dbReference type="Proteomes" id="UP000289775">
    <property type="component" value="Unassembled WGS sequence"/>
</dbReference>
<gene>
    <name evidence="1" type="ORF">NU09_1090</name>
</gene>
<comment type="caution">
    <text evidence="1">The sequence shown here is derived from an EMBL/GenBank/DDBJ whole genome shotgun (WGS) entry which is preliminary data.</text>
</comment>
<protein>
    <submittedName>
        <fullName evidence="1">Uncharacterized protein</fullName>
    </submittedName>
</protein>
<reference evidence="1 2" key="1">
    <citation type="submission" date="2014-12" db="EMBL/GenBank/DDBJ databases">
        <title>Genome sequence of Flavobacterium beibuense RSKm HC5.</title>
        <authorList>
            <person name="Kim J.F."/>
            <person name="Song J.Y."/>
            <person name="Kwak M.-J."/>
            <person name="Lee S.-W."/>
        </authorList>
    </citation>
    <scope>NUCLEOTIDE SEQUENCE [LARGE SCALE GENOMIC DNA]</scope>
    <source>
        <strain evidence="1 2">RSKm HC5</strain>
    </source>
</reference>
<accession>A0A444WF54</accession>
<evidence type="ECO:0000313" key="2">
    <source>
        <dbReference type="Proteomes" id="UP000289775"/>
    </source>
</evidence>
<dbReference type="AlphaFoldDB" id="A0A444WF54"/>
<dbReference type="RefSeq" id="WP_129750239.1">
    <property type="nucleotide sequence ID" value="NZ_JUIW01000003.1"/>
</dbReference>